<feature type="transmembrane region" description="Helical" evidence="3">
    <location>
        <begin position="197"/>
        <end position="217"/>
    </location>
</feature>
<dbReference type="InterPro" id="IPR036259">
    <property type="entry name" value="MFS_trans_sf"/>
</dbReference>
<accession>A0A3B0JI64</accession>
<feature type="compositionally biased region" description="Basic and acidic residues" evidence="2">
    <location>
        <begin position="10"/>
        <end position="25"/>
    </location>
</feature>
<gene>
    <name evidence="4" type="ORF">DGUA_6G002823</name>
</gene>
<dbReference type="SUPFAM" id="SSF103473">
    <property type="entry name" value="MFS general substrate transporter"/>
    <property type="match status" value="1"/>
</dbReference>
<name>A0A3B0JI64_DROGU</name>
<feature type="transmembrane region" description="Helical" evidence="3">
    <location>
        <begin position="47"/>
        <end position="66"/>
    </location>
</feature>
<reference evidence="5" key="1">
    <citation type="submission" date="2018-01" db="EMBL/GenBank/DDBJ databases">
        <authorList>
            <person name="Alioto T."/>
            <person name="Alioto T."/>
        </authorList>
    </citation>
    <scope>NUCLEOTIDE SEQUENCE [LARGE SCALE GENOMIC DNA]</scope>
</reference>
<feature type="transmembrane region" description="Helical" evidence="3">
    <location>
        <begin position="141"/>
        <end position="166"/>
    </location>
</feature>
<feature type="region of interest" description="Disordered" evidence="2">
    <location>
        <begin position="1"/>
        <end position="26"/>
    </location>
</feature>
<dbReference type="InterPro" id="IPR004156">
    <property type="entry name" value="OATP"/>
</dbReference>
<dbReference type="GO" id="GO:0016323">
    <property type="term" value="C:basolateral plasma membrane"/>
    <property type="evidence" value="ECO:0007669"/>
    <property type="project" value="TreeGrafter"/>
</dbReference>
<dbReference type="GO" id="GO:0015347">
    <property type="term" value="F:sodium-independent organic anion transmembrane transporter activity"/>
    <property type="evidence" value="ECO:0007669"/>
    <property type="project" value="TreeGrafter"/>
</dbReference>
<dbReference type="PANTHER" id="PTHR11388:SF76">
    <property type="entry name" value="SOLUTE CARRIER ORGANIC ANION TRANSPORTER FAMILY MEMBER"/>
    <property type="match status" value="1"/>
</dbReference>
<dbReference type="GO" id="GO:0043252">
    <property type="term" value="P:sodium-independent organic anion transport"/>
    <property type="evidence" value="ECO:0007669"/>
    <property type="project" value="TreeGrafter"/>
</dbReference>
<dbReference type="Pfam" id="PF03137">
    <property type="entry name" value="OATP"/>
    <property type="match status" value="1"/>
</dbReference>
<dbReference type="OMA" id="GFCELEC"/>
<evidence type="ECO:0000313" key="4">
    <source>
        <dbReference type="EMBL" id="SPP75090.1"/>
    </source>
</evidence>
<organism evidence="4 5">
    <name type="scientific">Drosophila guanche</name>
    <name type="common">Fruit fly</name>
    <dbReference type="NCBI Taxonomy" id="7266"/>
    <lineage>
        <taxon>Eukaryota</taxon>
        <taxon>Metazoa</taxon>
        <taxon>Ecdysozoa</taxon>
        <taxon>Arthropoda</taxon>
        <taxon>Hexapoda</taxon>
        <taxon>Insecta</taxon>
        <taxon>Pterygota</taxon>
        <taxon>Neoptera</taxon>
        <taxon>Endopterygota</taxon>
        <taxon>Diptera</taxon>
        <taxon>Brachycera</taxon>
        <taxon>Muscomorpha</taxon>
        <taxon>Ephydroidea</taxon>
        <taxon>Drosophilidae</taxon>
        <taxon>Drosophila</taxon>
        <taxon>Sophophora</taxon>
    </lineage>
</organism>
<proteinExistence type="predicted"/>
<protein>
    <submittedName>
        <fullName evidence="4">Blast:Solute carrier organic anion transporter family member 3A1</fullName>
    </submittedName>
</protein>
<dbReference type="AlphaFoldDB" id="A0A3B0JI64"/>
<dbReference type="PANTHER" id="PTHR11388">
    <property type="entry name" value="ORGANIC ANION TRANSPORTER"/>
    <property type="match status" value="1"/>
</dbReference>
<evidence type="ECO:0000313" key="5">
    <source>
        <dbReference type="Proteomes" id="UP000268350"/>
    </source>
</evidence>
<dbReference type="Proteomes" id="UP000268350">
    <property type="component" value="Unassembled WGS sequence"/>
</dbReference>
<sequence>MAGEETESSEFLKDKKVPEQQKDTSDTTCGFWRFKGPTLQRFASENIYMVIYGIAGCFLSIAFSYFNGTLTTLEKRYRIPTKITGVITNQFASDGVCPVDCYDQFLIYLAVMCLLKFVGATGRSTDLLLVLRCVPAEDKTIALGIGSMLFSVLSFIPSPIVFGWILDSYCLVWGKTCSTKGNCWLYDTSSLRYTMNLVSATLILVGSFWHIAVWYYAKDVKIFDDEEVKKNPQKEEPEITELMEKPSKNDKN</sequence>
<evidence type="ECO:0000256" key="2">
    <source>
        <dbReference type="SAM" id="MobiDB-lite"/>
    </source>
</evidence>
<feature type="region of interest" description="Disordered" evidence="2">
    <location>
        <begin position="232"/>
        <end position="252"/>
    </location>
</feature>
<evidence type="ECO:0000256" key="3">
    <source>
        <dbReference type="SAM" id="Phobius"/>
    </source>
</evidence>
<keyword evidence="3" id="KW-0472">Membrane</keyword>
<keyword evidence="3" id="KW-0812">Transmembrane</keyword>
<evidence type="ECO:0000256" key="1">
    <source>
        <dbReference type="ARBA" id="ARBA00023157"/>
    </source>
</evidence>
<dbReference type="EMBL" id="OUUW01000001">
    <property type="protein sequence ID" value="SPP75090.1"/>
    <property type="molecule type" value="Genomic_DNA"/>
</dbReference>
<keyword evidence="5" id="KW-1185">Reference proteome</keyword>
<keyword evidence="3" id="KW-1133">Transmembrane helix</keyword>
<keyword evidence="1" id="KW-1015">Disulfide bond</keyword>
<dbReference type="OrthoDB" id="5062115at2759"/>